<dbReference type="Proteomes" id="UP000663828">
    <property type="component" value="Unassembled WGS sequence"/>
</dbReference>
<organism evidence="1 2">
    <name type="scientific">Adineta ricciae</name>
    <name type="common">Rotifer</name>
    <dbReference type="NCBI Taxonomy" id="249248"/>
    <lineage>
        <taxon>Eukaryota</taxon>
        <taxon>Metazoa</taxon>
        <taxon>Spiralia</taxon>
        <taxon>Gnathifera</taxon>
        <taxon>Rotifera</taxon>
        <taxon>Eurotatoria</taxon>
        <taxon>Bdelloidea</taxon>
        <taxon>Adinetida</taxon>
        <taxon>Adinetidae</taxon>
        <taxon>Adineta</taxon>
    </lineage>
</organism>
<dbReference type="EMBL" id="CAJNOR010017035">
    <property type="protein sequence ID" value="CAF1686601.1"/>
    <property type="molecule type" value="Genomic_DNA"/>
</dbReference>
<protein>
    <submittedName>
        <fullName evidence="1">Uncharacterized protein</fullName>
    </submittedName>
</protein>
<sequence length="169" mass="19986">MNVRSQLLRKTHNSFRFGSGHVLTLTEDQINKIPYLAAFVSSADFFEYARDGQGYFIIHPKIDLESFRFILDWFPYRHIRDIFIHLPEDYDPILTILHMDYFGLLIHRDPSLDEVDVSFFDIVTYSPLNNSYVEVHRPSQMCDMAVRFAIALVREAYDSTDDKVHERIY</sequence>
<comment type="caution">
    <text evidence="1">The sequence shown here is derived from an EMBL/GenBank/DDBJ whole genome shotgun (WGS) entry which is preliminary data.</text>
</comment>
<accession>A0A816HJA4</accession>
<keyword evidence="2" id="KW-1185">Reference proteome</keyword>
<name>A0A816HJA4_ADIRI</name>
<feature type="non-terminal residue" evidence="1">
    <location>
        <position position="169"/>
    </location>
</feature>
<gene>
    <name evidence="1" type="ORF">XAT740_LOCUS62083</name>
</gene>
<evidence type="ECO:0000313" key="2">
    <source>
        <dbReference type="Proteomes" id="UP000663828"/>
    </source>
</evidence>
<reference evidence="1" key="1">
    <citation type="submission" date="2021-02" db="EMBL/GenBank/DDBJ databases">
        <authorList>
            <person name="Nowell W R."/>
        </authorList>
    </citation>
    <scope>NUCLEOTIDE SEQUENCE</scope>
</reference>
<proteinExistence type="predicted"/>
<evidence type="ECO:0000313" key="1">
    <source>
        <dbReference type="EMBL" id="CAF1686601.1"/>
    </source>
</evidence>
<dbReference type="AlphaFoldDB" id="A0A816HJA4"/>